<evidence type="ECO:0000259" key="3">
    <source>
        <dbReference type="SMART" id="SM00853"/>
    </source>
</evidence>
<accession>E9DYS7</accession>
<feature type="domain" description="MutL C-terminal dimerisation" evidence="3">
    <location>
        <begin position="608"/>
        <end position="791"/>
    </location>
</feature>
<dbReference type="InterPro" id="IPR038973">
    <property type="entry name" value="MutL/Mlh/Pms-like"/>
</dbReference>
<evidence type="ECO:0000313" key="4">
    <source>
        <dbReference type="EMBL" id="EFY91104.1"/>
    </source>
</evidence>
<dbReference type="OMA" id="NKWPMFY"/>
<organism evidence="5">
    <name type="scientific">Metarhizium acridum (strain CQMa 102)</name>
    <dbReference type="NCBI Taxonomy" id="655827"/>
    <lineage>
        <taxon>Eukaryota</taxon>
        <taxon>Fungi</taxon>
        <taxon>Dikarya</taxon>
        <taxon>Ascomycota</taxon>
        <taxon>Pezizomycotina</taxon>
        <taxon>Sordariomycetes</taxon>
        <taxon>Hypocreomycetidae</taxon>
        <taxon>Hypocreales</taxon>
        <taxon>Clavicipitaceae</taxon>
        <taxon>Metarhizium</taxon>
    </lineage>
</organism>
<dbReference type="GO" id="GO:0005524">
    <property type="term" value="F:ATP binding"/>
    <property type="evidence" value="ECO:0007669"/>
    <property type="project" value="InterPro"/>
</dbReference>
<dbReference type="PANTHER" id="PTHR10073:SF47">
    <property type="entry name" value="DNA MISMATCH REPAIR PROTEIN MLH3"/>
    <property type="match status" value="1"/>
</dbReference>
<dbReference type="OrthoDB" id="429932at2759"/>
<sequence>MSIRPLPKDVVDRIKSSSAITSLNQVVCGLLTNSLDACSTKVNISLDYVLGNCTVQDNGFGIEPSEFEQDGGLCKLHHTSKTPPNPNTHGSHGSFIASVATLSLLTATSHHRHHASQASLSVHNGKVLARHVPALPDQRFELFSHGTRISIRNLFGSMPVRVKQRGLLFSDRVRLDREWESLMRDVAGLLLPWPTEVSIFLREANTQREQRLRSGNNEFASRISRIFTQSGLAGSEDAGSWVPVSASCRRVRIKGAISTNPVATRRSQIMSLGIQPIPNSFGTNVLYEEVNKLFQGSNFGVVDADEQIGGVQGKPRKGIERWPMFYLEIHLLGNDEDLAMDDVLGDSKHSLQAIIDLLKVVCYGFLKKHFLQPKQIQRIAEVPATVRTRQSISEGQKSSPLPSAAITEPELRRPCSPFEAWNRLKIGRAVAEYKVAHQSIESLATPAKPTTRRLVGDNGVLLQRPLDDVADIEPSVRSQHTNEPEVLSRATTGKNNTKSLEADTKACPSSQKTRLTRQIEQIPEGGPKAQPQEWLQNIMRSWKNPVFELTEPRIPSLDQAVPVERPVNANYDGPCSKFYSQEYNVQFESAAMALNGRLSRTSLAKAEVIGQVDKKFLLLRLSLHTPNVAQGTEASSTLIMLDQHAADERCRLEELMSQYFQLNPLRAVTELLEKPIVFEVSAREYELLCRFHSHFRTWGIMYVVGKTSSTNEHQIEIKSLPPSILERCRTEPKLLIDLVRKETWKLEDRTIPSQPVYERGNPWVSSFHNCPQGILELLHSRSCRSRVNTNSIHTIRAAH</sequence>
<dbReference type="GeneID" id="19247086"/>
<dbReference type="InterPro" id="IPR014790">
    <property type="entry name" value="MutL_C"/>
</dbReference>
<feature type="compositionally biased region" description="Polar residues" evidence="2">
    <location>
        <begin position="489"/>
        <end position="499"/>
    </location>
</feature>
<dbReference type="GO" id="GO:0032300">
    <property type="term" value="C:mismatch repair complex"/>
    <property type="evidence" value="ECO:0007669"/>
    <property type="project" value="InterPro"/>
</dbReference>
<dbReference type="Proteomes" id="UP000002499">
    <property type="component" value="Unassembled WGS sequence"/>
</dbReference>
<dbReference type="Pfam" id="PF08676">
    <property type="entry name" value="MutL_C"/>
    <property type="match status" value="1"/>
</dbReference>
<proteinExistence type="inferred from homology"/>
<dbReference type="InterPro" id="IPR036890">
    <property type="entry name" value="HATPase_C_sf"/>
</dbReference>
<keyword evidence="5" id="KW-1185">Reference proteome</keyword>
<name>E9DYS7_METAQ</name>
<dbReference type="GO" id="GO:0016887">
    <property type="term" value="F:ATP hydrolysis activity"/>
    <property type="evidence" value="ECO:0007669"/>
    <property type="project" value="InterPro"/>
</dbReference>
<feature type="region of interest" description="Disordered" evidence="2">
    <location>
        <begin position="389"/>
        <end position="409"/>
    </location>
</feature>
<dbReference type="SUPFAM" id="SSF118116">
    <property type="entry name" value="DNA mismatch repair protein MutL"/>
    <property type="match status" value="1"/>
</dbReference>
<dbReference type="AlphaFoldDB" id="E9DYS7"/>
<dbReference type="InParanoid" id="E9DYS7"/>
<dbReference type="SUPFAM" id="SSF55874">
    <property type="entry name" value="ATPase domain of HSP90 chaperone/DNA topoisomerase II/histidine kinase"/>
    <property type="match status" value="1"/>
</dbReference>
<dbReference type="InterPro" id="IPR037198">
    <property type="entry name" value="MutL_C_sf"/>
</dbReference>
<feature type="region of interest" description="Disordered" evidence="2">
    <location>
        <begin position="475"/>
        <end position="514"/>
    </location>
</feature>
<dbReference type="STRING" id="655827.E9DYS7"/>
<dbReference type="EMBL" id="GL698484">
    <property type="protein sequence ID" value="EFY91104.1"/>
    <property type="molecule type" value="Genomic_DNA"/>
</dbReference>
<feature type="compositionally biased region" description="Polar residues" evidence="2">
    <location>
        <begin position="389"/>
        <end position="401"/>
    </location>
</feature>
<dbReference type="FunCoup" id="E9DYS7">
    <property type="interactions" value="456"/>
</dbReference>
<dbReference type="KEGG" id="maw:19247086"/>
<protein>
    <submittedName>
        <fullName evidence="4">DNA mismatch repair protein</fullName>
    </submittedName>
</protein>
<evidence type="ECO:0000256" key="1">
    <source>
        <dbReference type="ARBA" id="ARBA00006082"/>
    </source>
</evidence>
<dbReference type="Gene3D" id="3.30.1540.20">
    <property type="entry name" value="MutL, C-terminal domain, dimerisation subdomain"/>
    <property type="match status" value="1"/>
</dbReference>
<evidence type="ECO:0000313" key="5">
    <source>
        <dbReference type="Proteomes" id="UP000002499"/>
    </source>
</evidence>
<gene>
    <name evidence="4" type="ORF">MAC_02775</name>
</gene>
<comment type="similarity">
    <text evidence="1">Belongs to the DNA mismatch repair MutL/HexB family.</text>
</comment>
<dbReference type="eggNOG" id="KOG1978">
    <property type="taxonomic scope" value="Eukaryota"/>
</dbReference>
<dbReference type="PANTHER" id="PTHR10073">
    <property type="entry name" value="DNA MISMATCH REPAIR PROTEIN MLH, PMS, MUTL"/>
    <property type="match status" value="1"/>
</dbReference>
<dbReference type="GO" id="GO:0140664">
    <property type="term" value="F:ATP-dependent DNA damage sensor activity"/>
    <property type="evidence" value="ECO:0007669"/>
    <property type="project" value="InterPro"/>
</dbReference>
<dbReference type="Pfam" id="PF13589">
    <property type="entry name" value="HATPase_c_3"/>
    <property type="match status" value="1"/>
</dbReference>
<dbReference type="SMART" id="SM00853">
    <property type="entry name" value="MutL_C"/>
    <property type="match status" value="1"/>
</dbReference>
<reference evidence="4 5" key="1">
    <citation type="journal article" date="2011" name="PLoS Genet.">
        <title>Genome sequencing and comparative transcriptomics of the model entomopathogenic fungi Metarhizium anisopliae and M. acridum.</title>
        <authorList>
            <person name="Gao Q."/>
            <person name="Jin K."/>
            <person name="Ying S.H."/>
            <person name="Zhang Y."/>
            <person name="Xiao G."/>
            <person name="Shang Y."/>
            <person name="Duan Z."/>
            <person name="Hu X."/>
            <person name="Xie X.Q."/>
            <person name="Zhou G."/>
            <person name="Peng G."/>
            <person name="Luo Z."/>
            <person name="Huang W."/>
            <person name="Wang B."/>
            <person name="Fang W."/>
            <person name="Wang S."/>
            <person name="Zhong Y."/>
            <person name="Ma L.J."/>
            <person name="St Leger R.J."/>
            <person name="Zhao G.P."/>
            <person name="Pei Y."/>
            <person name="Feng M.G."/>
            <person name="Xia Y."/>
            <person name="Wang C."/>
        </authorList>
    </citation>
    <scope>NUCLEOTIDE SEQUENCE [LARGE SCALE GENOMIC DNA]</scope>
    <source>
        <strain evidence="4 5">CQMa 102</strain>
    </source>
</reference>
<dbReference type="GO" id="GO:0006298">
    <property type="term" value="P:mismatch repair"/>
    <property type="evidence" value="ECO:0007669"/>
    <property type="project" value="InterPro"/>
</dbReference>
<evidence type="ECO:0000256" key="2">
    <source>
        <dbReference type="SAM" id="MobiDB-lite"/>
    </source>
</evidence>
<dbReference type="Gene3D" id="3.30.565.10">
    <property type="entry name" value="Histidine kinase-like ATPase, C-terminal domain"/>
    <property type="match status" value="1"/>
</dbReference>
<dbReference type="eggNOG" id="KOG1977">
    <property type="taxonomic scope" value="Eukaryota"/>
</dbReference>
<dbReference type="InterPro" id="IPR042120">
    <property type="entry name" value="MutL_C_dimsub"/>
</dbReference>
<dbReference type="HOGENOM" id="CLU_005415_0_0_1"/>